<feature type="compositionally biased region" description="Polar residues" evidence="1">
    <location>
        <begin position="51"/>
        <end position="64"/>
    </location>
</feature>
<proteinExistence type="predicted"/>
<dbReference type="Ensembl" id="ENSNMLT00000001906.1">
    <property type="protein sequence ID" value="ENSNMLP00000001645.1"/>
    <property type="gene ID" value="ENSNMLG00000001252.1"/>
</dbReference>
<protein>
    <submittedName>
        <fullName evidence="2">Uncharacterized protein</fullName>
    </submittedName>
</protein>
<name>A0A8C6S7T2_9GOBI</name>
<evidence type="ECO:0000313" key="2">
    <source>
        <dbReference type="Ensembl" id="ENSNMLP00000001645.1"/>
    </source>
</evidence>
<sequence length="70" mass="7307">MLTATVMLTATFSHINSFPYSVPTGCLFSVKLHLGCLLPTCLTANLGSNLQTGDETAGKSTSDPFGNGKK</sequence>
<organism evidence="2 3">
    <name type="scientific">Neogobius melanostomus</name>
    <name type="common">round goby</name>
    <dbReference type="NCBI Taxonomy" id="47308"/>
    <lineage>
        <taxon>Eukaryota</taxon>
        <taxon>Metazoa</taxon>
        <taxon>Chordata</taxon>
        <taxon>Craniata</taxon>
        <taxon>Vertebrata</taxon>
        <taxon>Euteleostomi</taxon>
        <taxon>Actinopterygii</taxon>
        <taxon>Neopterygii</taxon>
        <taxon>Teleostei</taxon>
        <taxon>Neoteleostei</taxon>
        <taxon>Acanthomorphata</taxon>
        <taxon>Gobiaria</taxon>
        <taxon>Gobiiformes</taxon>
        <taxon>Gobioidei</taxon>
        <taxon>Gobiidae</taxon>
        <taxon>Benthophilinae</taxon>
        <taxon>Neogobiini</taxon>
        <taxon>Neogobius</taxon>
    </lineage>
</organism>
<feature type="region of interest" description="Disordered" evidence="1">
    <location>
        <begin position="51"/>
        <end position="70"/>
    </location>
</feature>
<keyword evidence="3" id="KW-1185">Reference proteome</keyword>
<evidence type="ECO:0000313" key="3">
    <source>
        <dbReference type="Proteomes" id="UP000694523"/>
    </source>
</evidence>
<accession>A0A8C6S7T2</accession>
<dbReference type="AlphaFoldDB" id="A0A8C6S7T2"/>
<reference evidence="2" key="1">
    <citation type="submission" date="2025-08" db="UniProtKB">
        <authorList>
            <consortium name="Ensembl"/>
        </authorList>
    </citation>
    <scope>IDENTIFICATION</scope>
</reference>
<dbReference type="Proteomes" id="UP000694523">
    <property type="component" value="Unplaced"/>
</dbReference>
<evidence type="ECO:0000256" key="1">
    <source>
        <dbReference type="SAM" id="MobiDB-lite"/>
    </source>
</evidence>
<reference evidence="2" key="2">
    <citation type="submission" date="2025-09" db="UniProtKB">
        <authorList>
            <consortium name="Ensembl"/>
        </authorList>
    </citation>
    <scope>IDENTIFICATION</scope>
</reference>